<name>B0CAY7_ACAM1</name>
<dbReference type="Proteomes" id="UP000000268">
    <property type="component" value="Chromosome"/>
</dbReference>
<reference evidence="1 2" key="1">
    <citation type="journal article" date="2008" name="Proc. Natl. Acad. Sci. U.S.A.">
        <title>Niche adaptation and genome expansion in the chlorophyll d-producing cyanobacterium Acaryochloris marina.</title>
        <authorList>
            <person name="Swingley W.D."/>
            <person name="Chen M."/>
            <person name="Cheung P.C."/>
            <person name="Conrad A.L."/>
            <person name="Dejesa L.C."/>
            <person name="Hao J."/>
            <person name="Honchak B.M."/>
            <person name="Karbach L.E."/>
            <person name="Kurdoglu A."/>
            <person name="Lahiri S."/>
            <person name="Mastrian S.D."/>
            <person name="Miyashita H."/>
            <person name="Page L."/>
            <person name="Ramakrishna P."/>
            <person name="Satoh S."/>
            <person name="Sattley W.M."/>
            <person name="Shimada Y."/>
            <person name="Taylor H.L."/>
            <person name="Tomo T."/>
            <person name="Tsuchiya T."/>
            <person name="Wang Z.T."/>
            <person name="Raymond J."/>
            <person name="Mimuro M."/>
            <person name="Blankenship R.E."/>
            <person name="Touchman J.W."/>
        </authorList>
    </citation>
    <scope>NUCLEOTIDE SEQUENCE [LARGE SCALE GENOMIC DNA]</scope>
    <source>
        <strain evidence="2">MBIC 11017</strain>
    </source>
</reference>
<sequence>MANLDSKIADVKGNGILDTQEDCKNLKKCGHAENSLAIASTWQGSLFSSLHIHG</sequence>
<gene>
    <name evidence="1" type="ordered locus">AM1_0420</name>
</gene>
<dbReference type="EMBL" id="CP000828">
    <property type="protein sequence ID" value="ABW25477.1"/>
    <property type="molecule type" value="Genomic_DNA"/>
</dbReference>
<evidence type="ECO:0000313" key="2">
    <source>
        <dbReference type="Proteomes" id="UP000000268"/>
    </source>
</evidence>
<accession>B0CAY7</accession>
<evidence type="ECO:0000313" key="1">
    <source>
        <dbReference type="EMBL" id="ABW25477.1"/>
    </source>
</evidence>
<proteinExistence type="predicted"/>
<dbReference type="AlphaFoldDB" id="B0CAY7"/>
<keyword evidence="2" id="KW-1185">Reference proteome</keyword>
<dbReference type="STRING" id="329726.AM1_0420"/>
<organism evidence="1 2">
    <name type="scientific">Acaryochloris marina (strain MBIC 11017)</name>
    <dbReference type="NCBI Taxonomy" id="329726"/>
    <lineage>
        <taxon>Bacteria</taxon>
        <taxon>Bacillati</taxon>
        <taxon>Cyanobacteriota</taxon>
        <taxon>Cyanophyceae</taxon>
        <taxon>Acaryochloridales</taxon>
        <taxon>Acaryochloridaceae</taxon>
        <taxon>Acaryochloris</taxon>
    </lineage>
</organism>
<protein>
    <submittedName>
        <fullName evidence="1">Uncharacterized protein</fullName>
    </submittedName>
</protein>
<dbReference type="KEGG" id="amr:AM1_0420"/>
<dbReference type="HOGENOM" id="CLU_3039281_0_0_3"/>